<protein>
    <submittedName>
        <fullName evidence="5">WD repeat-containing protein</fullName>
    </submittedName>
</protein>
<dbReference type="InterPro" id="IPR001680">
    <property type="entry name" value="WD40_rpt"/>
</dbReference>
<reference evidence="5 6" key="1">
    <citation type="journal article" date="2018" name="Mol. Ecol.">
        <title>The obligate alkalophilic soda-lake fungus Sodiomyces alkalinus has shifted to a protein diet.</title>
        <authorList>
            <person name="Grum-Grzhimaylo A.A."/>
            <person name="Falkoski D.L."/>
            <person name="van den Heuvel J."/>
            <person name="Valero-Jimenez C.A."/>
            <person name="Min B."/>
            <person name="Choi I.G."/>
            <person name="Lipzen A."/>
            <person name="Daum C.G."/>
            <person name="Aanen D.K."/>
            <person name="Tsang A."/>
            <person name="Henrissat B."/>
            <person name="Bilanenko E.N."/>
            <person name="de Vries R.P."/>
            <person name="van Kan J.A.L."/>
            <person name="Grigoriev I.V."/>
            <person name="Debets A.J.M."/>
        </authorList>
    </citation>
    <scope>NUCLEOTIDE SEQUENCE [LARGE SCALE GENOMIC DNA]</scope>
    <source>
        <strain evidence="5 6">F11</strain>
    </source>
</reference>
<evidence type="ECO:0000256" key="2">
    <source>
        <dbReference type="ARBA" id="ARBA00022737"/>
    </source>
</evidence>
<evidence type="ECO:0000313" key="6">
    <source>
        <dbReference type="Proteomes" id="UP000272025"/>
    </source>
</evidence>
<dbReference type="PROSITE" id="PS50294">
    <property type="entry name" value="WD_REPEATS_REGION"/>
    <property type="match status" value="3"/>
</dbReference>
<dbReference type="Proteomes" id="UP000272025">
    <property type="component" value="Unassembled WGS sequence"/>
</dbReference>
<dbReference type="Gene3D" id="2.130.10.10">
    <property type="entry name" value="YVTN repeat-like/Quinoprotein amine dehydrogenase"/>
    <property type="match status" value="2"/>
</dbReference>
<proteinExistence type="predicted"/>
<dbReference type="Pfam" id="PF11816">
    <property type="entry name" value="DUF3337"/>
    <property type="match status" value="1"/>
</dbReference>
<keyword evidence="2" id="KW-0677">Repeat</keyword>
<dbReference type="GO" id="GO:0000724">
    <property type="term" value="P:double-strand break repair via homologous recombination"/>
    <property type="evidence" value="ECO:0007669"/>
    <property type="project" value="TreeGrafter"/>
</dbReference>
<feature type="repeat" description="WD" evidence="3">
    <location>
        <begin position="215"/>
        <end position="256"/>
    </location>
</feature>
<feature type="region of interest" description="Disordered" evidence="4">
    <location>
        <begin position="402"/>
        <end position="425"/>
    </location>
</feature>
<dbReference type="PROSITE" id="PS50082">
    <property type="entry name" value="WD_REPEATS_2"/>
    <property type="match status" value="4"/>
</dbReference>
<feature type="region of interest" description="Disordered" evidence="4">
    <location>
        <begin position="971"/>
        <end position="1004"/>
    </location>
</feature>
<dbReference type="InterPro" id="IPR019775">
    <property type="entry name" value="WD40_repeat_CS"/>
</dbReference>
<dbReference type="GeneID" id="39580439"/>
<keyword evidence="1 3" id="KW-0853">WD repeat</keyword>
<feature type="region of interest" description="Disordered" evidence="4">
    <location>
        <begin position="336"/>
        <end position="386"/>
    </location>
</feature>
<evidence type="ECO:0000256" key="4">
    <source>
        <dbReference type="SAM" id="MobiDB-lite"/>
    </source>
</evidence>
<dbReference type="PANTHER" id="PTHR19862:SF14">
    <property type="entry name" value="WD REPEAT-CONTAINING PROTEIN 48"/>
    <property type="match status" value="1"/>
</dbReference>
<feature type="compositionally biased region" description="Low complexity" evidence="4">
    <location>
        <begin position="981"/>
        <end position="993"/>
    </location>
</feature>
<organism evidence="5 6">
    <name type="scientific">Sodiomyces alkalinus (strain CBS 110278 / VKM F-3762 / F11)</name>
    <name type="common">Alkaliphilic filamentous fungus</name>
    <dbReference type="NCBI Taxonomy" id="1314773"/>
    <lineage>
        <taxon>Eukaryota</taxon>
        <taxon>Fungi</taxon>
        <taxon>Dikarya</taxon>
        <taxon>Ascomycota</taxon>
        <taxon>Pezizomycotina</taxon>
        <taxon>Sordariomycetes</taxon>
        <taxon>Hypocreomycetidae</taxon>
        <taxon>Glomerellales</taxon>
        <taxon>Plectosphaerellaceae</taxon>
        <taxon>Sodiomyces</taxon>
    </lineage>
</organism>
<dbReference type="InterPro" id="IPR021772">
    <property type="entry name" value="WDR48/Bun107"/>
</dbReference>
<accession>A0A3N2PW91</accession>
<dbReference type="InterPro" id="IPR051246">
    <property type="entry name" value="WDR48"/>
</dbReference>
<dbReference type="Pfam" id="PF00400">
    <property type="entry name" value="WD40"/>
    <property type="match status" value="4"/>
</dbReference>
<keyword evidence="6" id="KW-1185">Reference proteome</keyword>
<dbReference type="PANTHER" id="PTHR19862">
    <property type="entry name" value="WD REPEAT-CONTAINING PROTEIN 48"/>
    <property type="match status" value="1"/>
</dbReference>
<feature type="compositionally biased region" description="Low complexity" evidence="4">
    <location>
        <begin position="368"/>
        <end position="382"/>
    </location>
</feature>
<evidence type="ECO:0000256" key="1">
    <source>
        <dbReference type="ARBA" id="ARBA00022574"/>
    </source>
</evidence>
<sequence length="1020" mass="110319">MAKKARQRISYVLDVPNSQPGGHRLGVNGLDIDKDNAILYSGGRDGVVCAWDVLDMKKDASTHADTDPDAKPKPRSKFRAQTQAHTHWVNDIVLAQNNSALVSASSDLTVKVWRPLSESQPQDSFKIGQHADYVKRVASPRGASWVASGGLDRKIYLWDLNGAGKILEIDTRGEEVAAKGSVYALSAHHRMIANGGPESIVRLWDPRTGNSITKFVGHTDVIRSILISEAGDTVLTACSDQTIKLWSVTAGRCMYTFTMHNHSVWSLYSEHPDLGIFYSSDRGGLVVKTDVRGSLDDLDHGLSLAVAQEQEGVMKVLAARNHIWTATSTSSINRWPDVSTDANIQLPPTLRHRRAASAGTTRSRHPQAASSSSSPPLSSDSAAADRREVPVIPAKSILRISNTASFPEPGDPGSEIPIESDSSAPEPIYHLPEETIEGQFGLVKHKLLNDRRRVLTLDTAGDVLLWDLIKCEVTQSYGKRHLEDVEPEVNTLEAVAPWCSIDTSSGSLTVVLEPVNCFDAEMYADELTTEELVEFREDQRINLGKWVLRYLFAKVIDEEIKRDEAHRRLLNDGVERRRVAAKRANAPTSIELPSAAAAFEGADPLSTPRVHGGQPPPLTPGLAIGMASPALPRLQDVPESAVTPTSPVERKISLFGRPSADISSKEDYFSGPVGSPEGTKQTGGVLGTPAEQAAAEAKSPGGSEKDKDGGNGKSPSTPFGKKFRMGMGMGMAKKMMRSASTATAEKQAAVDERAEESESSSSAHEKEVDDSFFGVIQRIRNEYDKQLTENPDKLVETKITPSLPNDTPVLKLPPGTKVIIQEETSGGSANLYQGTAETVGNDTDMIEQRGPMWLGEVLLQNQTPQKEPAKISFVLQPWDSSLPDLGAADGNNRLNANRMLRVKKILAYVAERIDPQPEEPDPSALKPEEYLELYCSDTLLPNTMTLATLRAHIWKGGNDVMLYYKANGRKEIPNKRPPGQPGHAGQAGQAGQAVTSSSDADESVSAIGAAVAPASSTTAA</sequence>
<dbReference type="InterPro" id="IPR015943">
    <property type="entry name" value="WD40/YVTN_repeat-like_dom_sf"/>
</dbReference>
<dbReference type="EMBL" id="ML119055">
    <property type="protein sequence ID" value="ROT38779.1"/>
    <property type="molecule type" value="Genomic_DNA"/>
</dbReference>
<name>A0A3N2PW91_SODAK</name>
<feature type="repeat" description="WD" evidence="3">
    <location>
        <begin position="82"/>
        <end position="113"/>
    </location>
</feature>
<dbReference type="STRING" id="1314773.A0A3N2PW91"/>
<dbReference type="CDD" id="cd00200">
    <property type="entry name" value="WD40"/>
    <property type="match status" value="1"/>
</dbReference>
<feature type="repeat" description="WD" evidence="3">
    <location>
        <begin position="127"/>
        <end position="168"/>
    </location>
</feature>
<gene>
    <name evidence="5" type="ORF">SODALDRAFT_333401</name>
</gene>
<evidence type="ECO:0000256" key="3">
    <source>
        <dbReference type="PROSITE-ProRule" id="PRU00221"/>
    </source>
</evidence>
<feature type="repeat" description="WD" evidence="3">
    <location>
        <begin position="20"/>
        <end position="61"/>
    </location>
</feature>
<dbReference type="GO" id="GO:0043130">
    <property type="term" value="F:ubiquitin binding"/>
    <property type="evidence" value="ECO:0007669"/>
    <property type="project" value="TreeGrafter"/>
</dbReference>
<evidence type="ECO:0000313" key="5">
    <source>
        <dbReference type="EMBL" id="ROT38779.1"/>
    </source>
</evidence>
<dbReference type="OrthoDB" id="2421129at2759"/>
<dbReference type="SMART" id="SM00320">
    <property type="entry name" value="WD40"/>
    <property type="match status" value="6"/>
</dbReference>
<dbReference type="SUPFAM" id="SSF50978">
    <property type="entry name" value="WD40 repeat-like"/>
    <property type="match status" value="1"/>
</dbReference>
<dbReference type="CDD" id="cd17041">
    <property type="entry name" value="Ubl_WDR48"/>
    <property type="match status" value="1"/>
</dbReference>
<feature type="compositionally biased region" description="Low complexity" evidence="4">
    <location>
        <begin position="730"/>
        <end position="740"/>
    </location>
</feature>
<dbReference type="PROSITE" id="PS00678">
    <property type="entry name" value="WD_REPEATS_1"/>
    <property type="match status" value="2"/>
</dbReference>
<feature type="region of interest" description="Disordered" evidence="4">
    <location>
        <begin position="637"/>
        <end position="769"/>
    </location>
</feature>
<dbReference type="AlphaFoldDB" id="A0A3N2PW91"/>
<dbReference type="RefSeq" id="XP_028466585.1">
    <property type="nucleotide sequence ID" value="XM_028611961.1"/>
</dbReference>
<dbReference type="InterPro" id="IPR036322">
    <property type="entry name" value="WD40_repeat_dom_sf"/>
</dbReference>